<dbReference type="AlphaFoldDB" id="A0A0M0KXJ1"/>
<name>A0A0M0KXJ1_9BACI</name>
<reference evidence="3" key="1">
    <citation type="submission" date="2015-08" db="EMBL/GenBank/DDBJ databases">
        <title>Fjat-14210 dsm16467.</title>
        <authorList>
            <person name="Liu B."/>
            <person name="Wang J."/>
            <person name="Zhu Y."/>
            <person name="Liu G."/>
            <person name="Chen Q."/>
            <person name="Chen Z."/>
            <person name="Lan J."/>
            <person name="Che J."/>
            <person name="Ge C."/>
            <person name="Shi H."/>
            <person name="Pan Z."/>
            <person name="Liu X."/>
        </authorList>
    </citation>
    <scope>NUCLEOTIDE SEQUENCE [LARGE SCALE GENOMIC DNA]</scope>
    <source>
        <strain evidence="3">DSM 16467</strain>
    </source>
</reference>
<comment type="caution">
    <text evidence="2">The sequence shown here is derived from an EMBL/GenBank/DDBJ whole genome shotgun (WGS) entry which is preliminary data.</text>
</comment>
<accession>A0A0M0KXJ1</accession>
<gene>
    <name evidence="2" type="ORF">AMD01_16085</name>
</gene>
<organism evidence="2 3">
    <name type="scientific">Priestia koreensis</name>
    <dbReference type="NCBI Taxonomy" id="284581"/>
    <lineage>
        <taxon>Bacteria</taxon>
        <taxon>Bacillati</taxon>
        <taxon>Bacillota</taxon>
        <taxon>Bacilli</taxon>
        <taxon>Bacillales</taxon>
        <taxon>Bacillaceae</taxon>
        <taxon>Priestia</taxon>
    </lineage>
</organism>
<keyword evidence="3" id="KW-1185">Reference proteome</keyword>
<keyword evidence="1" id="KW-0175">Coiled coil</keyword>
<dbReference type="PATRIC" id="fig|284581.3.peg.1228"/>
<dbReference type="Gene3D" id="1.10.287.950">
    <property type="entry name" value="Methyl-accepting chemotaxis protein"/>
    <property type="match status" value="1"/>
</dbReference>
<proteinExistence type="predicted"/>
<feature type="coiled-coil region" evidence="1">
    <location>
        <begin position="29"/>
        <end position="59"/>
    </location>
</feature>
<evidence type="ECO:0000313" key="2">
    <source>
        <dbReference type="EMBL" id="KOO43529.1"/>
    </source>
</evidence>
<evidence type="ECO:0000256" key="1">
    <source>
        <dbReference type="SAM" id="Coils"/>
    </source>
</evidence>
<dbReference type="Proteomes" id="UP000037558">
    <property type="component" value="Unassembled WGS sequence"/>
</dbReference>
<dbReference type="STRING" id="284581.AMD01_16085"/>
<evidence type="ECO:0000313" key="3">
    <source>
        <dbReference type="Proteomes" id="UP000037558"/>
    </source>
</evidence>
<sequence>MSDSNESVIKTAENVNQIRTFFGEIVETMKDSKEQNLLVEEQMNEFKQAIQQISDSMEKVADTAKELVSLSFVQKEK</sequence>
<dbReference type="EMBL" id="LILC01000021">
    <property type="protein sequence ID" value="KOO43529.1"/>
    <property type="molecule type" value="Genomic_DNA"/>
</dbReference>
<dbReference type="SUPFAM" id="SSF58104">
    <property type="entry name" value="Methyl-accepting chemotaxis protein (MCP) signaling domain"/>
    <property type="match status" value="1"/>
</dbReference>
<protein>
    <submittedName>
        <fullName evidence="2">Uncharacterized protein</fullName>
    </submittedName>
</protein>